<proteinExistence type="predicted"/>
<dbReference type="EMBL" id="BDSP01000022">
    <property type="protein sequence ID" value="GAX10709.1"/>
    <property type="molecule type" value="Genomic_DNA"/>
</dbReference>
<dbReference type="Proteomes" id="UP000198406">
    <property type="component" value="Unassembled WGS sequence"/>
</dbReference>
<feature type="region of interest" description="Disordered" evidence="1">
    <location>
        <begin position="431"/>
        <end position="472"/>
    </location>
</feature>
<dbReference type="InParanoid" id="A0A1Z5J9R5"/>
<name>A0A1Z5J9R5_FISSO</name>
<feature type="compositionally biased region" description="Acidic residues" evidence="1">
    <location>
        <begin position="434"/>
        <end position="452"/>
    </location>
</feature>
<comment type="caution">
    <text evidence="2">The sequence shown here is derived from an EMBL/GenBank/DDBJ whole genome shotgun (WGS) entry which is preliminary data.</text>
</comment>
<evidence type="ECO:0000256" key="1">
    <source>
        <dbReference type="SAM" id="MobiDB-lite"/>
    </source>
</evidence>
<organism evidence="2 3">
    <name type="scientific">Fistulifera solaris</name>
    <name type="common">Oleaginous diatom</name>
    <dbReference type="NCBI Taxonomy" id="1519565"/>
    <lineage>
        <taxon>Eukaryota</taxon>
        <taxon>Sar</taxon>
        <taxon>Stramenopiles</taxon>
        <taxon>Ochrophyta</taxon>
        <taxon>Bacillariophyta</taxon>
        <taxon>Bacillariophyceae</taxon>
        <taxon>Bacillariophycidae</taxon>
        <taxon>Naviculales</taxon>
        <taxon>Naviculaceae</taxon>
        <taxon>Fistulifera</taxon>
    </lineage>
</organism>
<evidence type="ECO:0000313" key="3">
    <source>
        <dbReference type="Proteomes" id="UP000198406"/>
    </source>
</evidence>
<reference evidence="2 3" key="1">
    <citation type="journal article" date="2015" name="Plant Cell">
        <title>Oil accumulation by the oleaginous diatom Fistulifera solaris as revealed by the genome and transcriptome.</title>
        <authorList>
            <person name="Tanaka T."/>
            <person name="Maeda Y."/>
            <person name="Veluchamy A."/>
            <person name="Tanaka M."/>
            <person name="Abida H."/>
            <person name="Marechal E."/>
            <person name="Bowler C."/>
            <person name="Muto M."/>
            <person name="Sunaga Y."/>
            <person name="Tanaka M."/>
            <person name="Yoshino T."/>
            <person name="Taniguchi T."/>
            <person name="Fukuda Y."/>
            <person name="Nemoto M."/>
            <person name="Matsumoto M."/>
            <person name="Wong P.S."/>
            <person name="Aburatani S."/>
            <person name="Fujibuchi W."/>
        </authorList>
    </citation>
    <scope>NUCLEOTIDE SEQUENCE [LARGE SCALE GENOMIC DNA]</scope>
    <source>
        <strain evidence="2 3">JPCC DA0580</strain>
    </source>
</reference>
<feature type="compositionally biased region" description="Low complexity" evidence="1">
    <location>
        <begin position="455"/>
        <end position="464"/>
    </location>
</feature>
<sequence length="472" mass="54648">MNRANMSYEIPEAFTPILNTDVSRELDDKFQALFDKVIDHDHSKAEHFYQRIKEEVTAEPLLVRMINTSMENWSLLGAVCRWAKFDCQGTILFLIEQNPHALMWVGRSRDRNKRCAPIHLIGESSRNCTWLFWIVKRYPWVFEHKVCQRNPPHLSMVRCWANGDCESEVIRWFYEAYPQGLHEKERITSTVGKYALMVSLEGSEEPDADIFIWMAEQHPDAIYYKTVRGYSILHQVCEALGAKENEYQFVPFKCSPNMAKIARYLISEHSDLVRQRIHRCGYLLIHLLATRLNHPLVQEMVILLLKAYPECIQVKAAKCRPELSVLPFIQELYPLLMSELEVDTEIALLAQLSDSMANAVLISGDSSLVKNSFLGSISEIFRCWADLRIAHVSIQQQRIRDGIAEMCHRHEGEDVPDELVDEDDFWNEVCFSDYESDEEPDEQNDSDGDSASEFESTSDNVSSDSDNEDDWY</sequence>
<dbReference type="OrthoDB" id="55776at2759"/>
<keyword evidence="3" id="KW-1185">Reference proteome</keyword>
<evidence type="ECO:0000313" key="2">
    <source>
        <dbReference type="EMBL" id="GAX10709.1"/>
    </source>
</evidence>
<dbReference type="AlphaFoldDB" id="A0A1Z5J9R5"/>
<protein>
    <submittedName>
        <fullName evidence="2">Uncharacterized protein</fullName>
    </submittedName>
</protein>
<gene>
    <name evidence="2" type="ORF">FisN_14Lu249</name>
</gene>
<accession>A0A1Z5J9R5</accession>